<dbReference type="EMBL" id="JADOXO010000027">
    <property type="protein sequence ID" value="KAF9818644.1"/>
    <property type="molecule type" value="Genomic_DNA"/>
</dbReference>
<sequence>MLRDTRTPGHRGHGRRENRVPGVLAAAPDVPTGPGSAPHTLLERIAHPGSRASQPLPAGRRTAAAERGERRARARTHTHTHTHTHTPRTDLGRAPRGSQPHVAPELRHRLISLLLAHRPKGKKAKEKEQEQARPHRTM</sequence>
<evidence type="ECO:0000256" key="1">
    <source>
        <dbReference type="SAM" id="MobiDB-lite"/>
    </source>
</evidence>
<comment type="caution">
    <text evidence="2">The sequence shown here is derived from an EMBL/GenBank/DDBJ whole genome shotgun (WGS) entry which is preliminary data.</text>
</comment>
<organism evidence="2 3">
    <name type="scientific">Rhodonia placenta</name>
    <dbReference type="NCBI Taxonomy" id="104341"/>
    <lineage>
        <taxon>Eukaryota</taxon>
        <taxon>Fungi</taxon>
        <taxon>Dikarya</taxon>
        <taxon>Basidiomycota</taxon>
        <taxon>Agaricomycotina</taxon>
        <taxon>Agaricomycetes</taxon>
        <taxon>Polyporales</taxon>
        <taxon>Adustoporiaceae</taxon>
        <taxon>Rhodonia</taxon>
    </lineage>
</organism>
<feature type="region of interest" description="Disordered" evidence="1">
    <location>
        <begin position="1"/>
        <end position="102"/>
    </location>
</feature>
<feature type="compositionally biased region" description="Basic residues" evidence="1">
    <location>
        <begin position="72"/>
        <end position="86"/>
    </location>
</feature>
<feature type="region of interest" description="Disordered" evidence="1">
    <location>
        <begin position="115"/>
        <end position="138"/>
    </location>
</feature>
<proteinExistence type="predicted"/>
<protein>
    <submittedName>
        <fullName evidence="2">Uncharacterized protein</fullName>
    </submittedName>
</protein>
<gene>
    <name evidence="2" type="ORF">IEO21_02624</name>
</gene>
<feature type="compositionally biased region" description="Basic and acidic residues" evidence="1">
    <location>
        <begin position="125"/>
        <end position="138"/>
    </location>
</feature>
<reference evidence="2" key="2">
    <citation type="journal article" name="Front. Microbiol.">
        <title>Degradative Capacity of Two Strains of Rhodonia placenta: From Phenotype to Genotype.</title>
        <authorList>
            <person name="Kolle M."/>
            <person name="Horta M.A.C."/>
            <person name="Nowrousian M."/>
            <person name="Ohm R.A."/>
            <person name="Benz J.P."/>
            <person name="Pilgard A."/>
        </authorList>
    </citation>
    <scope>NUCLEOTIDE SEQUENCE</scope>
    <source>
        <strain evidence="2">FPRL280</strain>
    </source>
</reference>
<reference evidence="2" key="1">
    <citation type="submission" date="2020-11" db="EMBL/GenBank/DDBJ databases">
        <authorList>
            <person name="Koelle M."/>
            <person name="Horta M.A.C."/>
            <person name="Nowrousian M."/>
            <person name="Ohm R.A."/>
            <person name="Benz P."/>
            <person name="Pilgard A."/>
        </authorList>
    </citation>
    <scope>NUCLEOTIDE SEQUENCE</scope>
    <source>
        <strain evidence="2">FPRL280</strain>
    </source>
</reference>
<dbReference type="AlphaFoldDB" id="A0A8H7U4R9"/>
<dbReference type="Proteomes" id="UP000639403">
    <property type="component" value="Unassembled WGS sequence"/>
</dbReference>
<accession>A0A8H7U4R9</accession>
<name>A0A8H7U4R9_9APHY</name>
<evidence type="ECO:0000313" key="2">
    <source>
        <dbReference type="EMBL" id="KAF9818644.1"/>
    </source>
</evidence>
<evidence type="ECO:0000313" key="3">
    <source>
        <dbReference type="Proteomes" id="UP000639403"/>
    </source>
</evidence>